<accession>A0A8S3GWB2</accession>
<keyword evidence="1" id="KW-0812">Transmembrane</keyword>
<feature type="transmembrane region" description="Helical" evidence="1">
    <location>
        <begin position="64"/>
        <end position="87"/>
    </location>
</feature>
<organism evidence="2 3">
    <name type="scientific">Rotaria magnacalcarata</name>
    <dbReference type="NCBI Taxonomy" id="392030"/>
    <lineage>
        <taxon>Eukaryota</taxon>
        <taxon>Metazoa</taxon>
        <taxon>Spiralia</taxon>
        <taxon>Gnathifera</taxon>
        <taxon>Rotifera</taxon>
        <taxon>Eurotatoria</taxon>
        <taxon>Bdelloidea</taxon>
        <taxon>Philodinida</taxon>
        <taxon>Philodinidae</taxon>
        <taxon>Rotaria</taxon>
    </lineage>
</organism>
<dbReference type="EMBL" id="CAJOBI010312966">
    <property type="protein sequence ID" value="CAF5172615.1"/>
    <property type="molecule type" value="Genomic_DNA"/>
</dbReference>
<dbReference type="AlphaFoldDB" id="A0A8S3GWB2"/>
<reference evidence="2" key="1">
    <citation type="submission" date="2021-02" db="EMBL/GenBank/DDBJ databases">
        <authorList>
            <person name="Nowell W R."/>
        </authorList>
    </citation>
    <scope>NUCLEOTIDE SEQUENCE</scope>
</reference>
<evidence type="ECO:0000313" key="3">
    <source>
        <dbReference type="Proteomes" id="UP000676336"/>
    </source>
</evidence>
<sequence>KYKPFVQILYWEASYWARTCKYEFNLKPLYSICHFQNESQSVITSIKSQSNTVHRGFFTAQRRFLIVIAALIGTIVVGGILAVIHLMGSYHFILNL</sequence>
<comment type="caution">
    <text evidence="2">The sequence shown here is derived from an EMBL/GenBank/DDBJ whole genome shotgun (WGS) entry which is preliminary data.</text>
</comment>
<feature type="non-terminal residue" evidence="2">
    <location>
        <position position="1"/>
    </location>
</feature>
<gene>
    <name evidence="2" type="ORF">SMN809_LOCUS66252</name>
</gene>
<dbReference type="Proteomes" id="UP000676336">
    <property type="component" value="Unassembled WGS sequence"/>
</dbReference>
<name>A0A8S3GWB2_9BILA</name>
<keyword evidence="1" id="KW-1133">Transmembrane helix</keyword>
<evidence type="ECO:0000313" key="2">
    <source>
        <dbReference type="EMBL" id="CAF5172615.1"/>
    </source>
</evidence>
<proteinExistence type="predicted"/>
<protein>
    <submittedName>
        <fullName evidence="2">Uncharacterized protein</fullName>
    </submittedName>
</protein>
<keyword evidence="1" id="KW-0472">Membrane</keyword>
<evidence type="ECO:0000256" key="1">
    <source>
        <dbReference type="SAM" id="Phobius"/>
    </source>
</evidence>